<evidence type="ECO:0000313" key="1">
    <source>
        <dbReference type="EMBL" id="CAI8613510.1"/>
    </source>
</evidence>
<gene>
    <name evidence="1" type="ORF">VFH_V083880</name>
</gene>
<dbReference type="AlphaFoldDB" id="A0AAV1ASS9"/>
<reference evidence="1 2" key="1">
    <citation type="submission" date="2023-01" db="EMBL/GenBank/DDBJ databases">
        <authorList>
            <person name="Kreplak J."/>
        </authorList>
    </citation>
    <scope>NUCLEOTIDE SEQUENCE [LARGE SCALE GENOMIC DNA]</scope>
</reference>
<name>A0AAV1ASS9_VICFA</name>
<organism evidence="1 2">
    <name type="scientific">Vicia faba</name>
    <name type="common">Broad bean</name>
    <name type="synonym">Faba vulgaris</name>
    <dbReference type="NCBI Taxonomy" id="3906"/>
    <lineage>
        <taxon>Eukaryota</taxon>
        <taxon>Viridiplantae</taxon>
        <taxon>Streptophyta</taxon>
        <taxon>Embryophyta</taxon>
        <taxon>Tracheophyta</taxon>
        <taxon>Spermatophyta</taxon>
        <taxon>Magnoliopsida</taxon>
        <taxon>eudicotyledons</taxon>
        <taxon>Gunneridae</taxon>
        <taxon>Pentapetalae</taxon>
        <taxon>rosids</taxon>
        <taxon>fabids</taxon>
        <taxon>Fabales</taxon>
        <taxon>Fabaceae</taxon>
        <taxon>Papilionoideae</taxon>
        <taxon>50 kb inversion clade</taxon>
        <taxon>NPAAA clade</taxon>
        <taxon>Hologalegina</taxon>
        <taxon>IRL clade</taxon>
        <taxon>Fabeae</taxon>
        <taxon>Vicia</taxon>
    </lineage>
</organism>
<protein>
    <submittedName>
        <fullName evidence="1">Uncharacterized protein</fullName>
    </submittedName>
</protein>
<keyword evidence="2" id="KW-1185">Reference proteome</keyword>
<accession>A0AAV1ASS9</accession>
<proteinExistence type="predicted"/>
<dbReference type="Proteomes" id="UP001157006">
    <property type="component" value="Chromosome 5"/>
</dbReference>
<evidence type="ECO:0000313" key="2">
    <source>
        <dbReference type="Proteomes" id="UP001157006"/>
    </source>
</evidence>
<sequence length="209" mass="23127">MHDMRCGPINRVQVIQLDFFQRDVHHICGYYESWSKKLHCCAYAYHRNKGLSPNSYGSLSSKGQFDRLLGLQGIKHDLQPAVTKIRQNIFHCILRQKQTIQQIGALFLLLAATVLQSVGEGSNKGSTGANVDQVLFNGIVLVKKHSSYLMTIEMSIVGSHVGGVRKGLVIVSTLLITALPHFIFEGKPSSSYCLVALPLVVSSISIYQK</sequence>
<dbReference type="EMBL" id="OX451740">
    <property type="protein sequence ID" value="CAI8613510.1"/>
    <property type="molecule type" value="Genomic_DNA"/>
</dbReference>